<sequence>MIYFLTLLALNSLHLILTELSQLNGPSLQEASFISLFAEPLVAPPPYELPRTHLVTPHVRLTAILVSRFLLHLQSAKHRTVAELAASFTMDSTSLPDATSIRFGRVLGSLDQSLSPEDYFGEGEDLDDTSNDPPKVYGMPEGADGREGSSARSAGYEVIELLLRAAASGDDA</sequence>
<feature type="signal peptide" evidence="2">
    <location>
        <begin position="1"/>
        <end position="18"/>
    </location>
</feature>
<name>A0A4Q9MD20_9APHY</name>
<feature type="compositionally biased region" description="Acidic residues" evidence="1">
    <location>
        <begin position="119"/>
        <end position="130"/>
    </location>
</feature>
<dbReference type="EMBL" id="ML143497">
    <property type="protein sequence ID" value="TBU23706.1"/>
    <property type="molecule type" value="Genomic_DNA"/>
</dbReference>
<keyword evidence="2" id="KW-0732">Signal</keyword>
<organism evidence="3">
    <name type="scientific">Dichomitus squalens</name>
    <dbReference type="NCBI Taxonomy" id="114155"/>
    <lineage>
        <taxon>Eukaryota</taxon>
        <taxon>Fungi</taxon>
        <taxon>Dikarya</taxon>
        <taxon>Basidiomycota</taxon>
        <taxon>Agaricomycotina</taxon>
        <taxon>Agaricomycetes</taxon>
        <taxon>Polyporales</taxon>
        <taxon>Polyporaceae</taxon>
        <taxon>Dichomitus</taxon>
    </lineage>
</organism>
<reference evidence="3" key="1">
    <citation type="submission" date="2019-01" db="EMBL/GenBank/DDBJ databases">
        <title>Draft genome sequences of three monokaryotic isolates of the white-rot basidiomycete fungus Dichomitus squalens.</title>
        <authorList>
            <consortium name="DOE Joint Genome Institute"/>
            <person name="Lopez S.C."/>
            <person name="Andreopoulos B."/>
            <person name="Pangilinan J."/>
            <person name="Lipzen A."/>
            <person name="Riley R."/>
            <person name="Ahrendt S."/>
            <person name="Ng V."/>
            <person name="Barry K."/>
            <person name="Daum C."/>
            <person name="Grigoriev I.V."/>
            <person name="Hilden K.S."/>
            <person name="Makela M.R."/>
            <person name="de Vries R.P."/>
        </authorList>
    </citation>
    <scope>NUCLEOTIDE SEQUENCE [LARGE SCALE GENOMIC DNA]</scope>
    <source>
        <strain evidence="3">OM18370.1</strain>
    </source>
</reference>
<proteinExistence type="predicted"/>
<dbReference type="OrthoDB" id="10570818at2759"/>
<dbReference type="Proteomes" id="UP000292957">
    <property type="component" value="Unassembled WGS sequence"/>
</dbReference>
<evidence type="ECO:0000256" key="2">
    <source>
        <dbReference type="SAM" id="SignalP"/>
    </source>
</evidence>
<gene>
    <name evidence="3" type="ORF">BD311DRAFT_767969</name>
</gene>
<feature type="chain" id="PRO_5020900477" evidence="2">
    <location>
        <begin position="19"/>
        <end position="172"/>
    </location>
</feature>
<feature type="region of interest" description="Disordered" evidence="1">
    <location>
        <begin position="117"/>
        <end position="151"/>
    </location>
</feature>
<evidence type="ECO:0000256" key="1">
    <source>
        <dbReference type="SAM" id="MobiDB-lite"/>
    </source>
</evidence>
<dbReference type="AlphaFoldDB" id="A0A4Q9MD20"/>
<accession>A0A4Q9MD20</accession>
<protein>
    <submittedName>
        <fullName evidence="3">Uncharacterized protein</fullName>
    </submittedName>
</protein>
<evidence type="ECO:0000313" key="3">
    <source>
        <dbReference type="EMBL" id="TBU23706.1"/>
    </source>
</evidence>